<accession>A0A1R4H8J1</accession>
<protein>
    <recommendedName>
        <fullName evidence="2">Antitoxin</fullName>
    </recommendedName>
</protein>
<dbReference type="Gene3D" id="3.40.1620.10">
    <property type="entry name" value="YefM-like domain"/>
    <property type="match status" value="1"/>
</dbReference>
<name>A0A1R4H8J1_9GAMM</name>
<evidence type="ECO:0000313" key="3">
    <source>
        <dbReference type="EMBL" id="SJM92180.1"/>
    </source>
</evidence>
<comment type="function">
    <text evidence="2">Antitoxin component of a type II toxin-antitoxin (TA) system.</text>
</comment>
<dbReference type="Pfam" id="PF02604">
    <property type="entry name" value="PhdYeFM_antitox"/>
    <property type="match status" value="1"/>
</dbReference>
<comment type="similarity">
    <text evidence="1 2">Belongs to the phD/YefM antitoxin family.</text>
</comment>
<reference evidence="4" key="1">
    <citation type="submission" date="2017-02" db="EMBL/GenBank/DDBJ databases">
        <authorList>
            <person name="Daims H."/>
        </authorList>
    </citation>
    <scope>NUCLEOTIDE SEQUENCE [LARGE SCALE GENOMIC DNA]</scope>
</reference>
<dbReference type="RefSeq" id="WP_256969525.1">
    <property type="nucleotide sequence ID" value="NZ_FUKJ01000176.1"/>
</dbReference>
<dbReference type="InterPro" id="IPR006442">
    <property type="entry name" value="Antitoxin_Phd/YefM"/>
</dbReference>
<evidence type="ECO:0000313" key="4">
    <source>
        <dbReference type="Proteomes" id="UP000195442"/>
    </source>
</evidence>
<sequence>MPTMQINMLEAKNRLSSLIVAAERDEEVIIARNGIPVAKIIKYTPPKVSPPGAWKNQIAYASDWNAAEINSEIEQLFAGMDNASAT</sequence>
<dbReference type="InterPro" id="IPR036165">
    <property type="entry name" value="YefM-like_sf"/>
</dbReference>
<dbReference type="NCBIfam" id="TIGR01552">
    <property type="entry name" value="phd_fam"/>
    <property type="match status" value="1"/>
</dbReference>
<evidence type="ECO:0000256" key="2">
    <source>
        <dbReference type="RuleBase" id="RU362080"/>
    </source>
</evidence>
<dbReference type="SUPFAM" id="SSF143120">
    <property type="entry name" value="YefM-like"/>
    <property type="match status" value="1"/>
</dbReference>
<keyword evidence="4" id="KW-1185">Reference proteome</keyword>
<dbReference type="Proteomes" id="UP000195442">
    <property type="component" value="Unassembled WGS sequence"/>
</dbReference>
<dbReference type="EMBL" id="FUKJ01000176">
    <property type="protein sequence ID" value="SJM92180.1"/>
    <property type="molecule type" value="Genomic_DNA"/>
</dbReference>
<organism evidence="3 4">
    <name type="scientific">Crenothrix polyspora</name>
    <dbReference type="NCBI Taxonomy" id="360316"/>
    <lineage>
        <taxon>Bacteria</taxon>
        <taxon>Pseudomonadati</taxon>
        <taxon>Pseudomonadota</taxon>
        <taxon>Gammaproteobacteria</taxon>
        <taxon>Methylococcales</taxon>
        <taxon>Crenotrichaceae</taxon>
        <taxon>Crenothrix</taxon>
    </lineage>
</organism>
<proteinExistence type="inferred from homology"/>
<gene>
    <name evidence="3" type="ORF">CRENPOLYSF2_2570002</name>
</gene>
<dbReference type="AlphaFoldDB" id="A0A1R4H8J1"/>
<evidence type="ECO:0000256" key="1">
    <source>
        <dbReference type="ARBA" id="ARBA00009981"/>
    </source>
</evidence>